<comment type="caution">
    <text evidence="11">The sequence shown here is derived from an EMBL/GenBank/DDBJ whole genome shotgun (WGS) entry which is preliminary data.</text>
</comment>
<proteinExistence type="inferred from homology"/>
<keyword evidence="4 9" id="KW-0997">Cell inner membrane</keyword>
<organism evidence="11 12">
    <name type="scientific">Candidatus Thiodubiliella endoseptemdiera</name>
    <dbReference type="NCBI Taxonomy" id="2738886"/>
    <lineage>
        <taxon>Bacteria</taxon>
        <taxon>Pseudomonadati</taxon>
        <taxon>Pseudomonadota</taxon>
        <taxon>Gammaproteobacteria</taxon>
        <taxon>Candidatus Pseudothioglobaceae</taxon>
        <taxon>Candidatus Thiodubiliella</taxon>
    </lineage>
</organism>
<dbReference type="InterPro" id="IPR055348">
    <property type="entry name" value="DctQ"/>
</dbReference>
<comment type="similarity">
    <text evidence="8 9">Belongs to the TRAP transporter small permease family.</text>
</comment>
<dbReference type="GO" id="GO:0022857">
    <property type="term" value="F:transmembrane transporter activity"/>
    <property type="evidence" value="ECO:0007669"/>
    <property type="project" value="UniProtKB-UniRule"/>
</dbReference>
<evidence type="ECO:0000256" key="7">
    <source>
        <dbReference type="ARBA" id="ARBA00023136"/>
    </source>
</evidence>
<evidence type="ECO:0000256" key="9">
    <source>
        <dbReference type="RuleBase" id="RU369079"/>
    </source>
</evidence>
<comment type="subunit">
    <text evidence="9">The complex comprises the extracytoplasmic solute receptor protein and the two transmembrane proteins.</text>
</comment>
<evidence type="ECO:0000256" key="5">
    <source>
        <dbReference type="ARBA" id="ARBA00022692"/>
    </source>
</evidence>
<protein>
    <recommendedName>
        <fullName evidence="9">TRAP transporter small permease protein</fullName>
    </recommendedName>
</protein>
<dbReference type="GO" id="GO:0005886">
    <property type="term" value="C:plasma membrane"/>
    <property type="evidence" value="ECO:0007669"/>
    <property type="project" value="UniProtKB-SubCell"/>
</dbReference>
<keyword evidence="2 9" id="KW-0813">Transport</keyword>
<feature type="domain" description="Tripartite ATP-independent periplasmic transporters DctQ component" evidence="10">
    <location>
        <begin position="22"/>
        <end position="143"/>
    </location>
</feature>
<gene>
    <name evidence="11" type="ORF">H0A76_03745</name>
</gene>
<dbReference type="Pfam" id="PF04290">
    <property type="entry name" value="DctQ"/>
    <property type="match status" value="1"/>
</dbReference>
<dbReference type="Proteomes" id="UP000568751">
    <property type="component" value="Unassembled WGS sequence"/>
</dbReference>
<accession>A0A853EZK6</accession>
<feature type="transmembrane region" description="Helical" evidence="9">
    <location>
        <begin position="128"/>
        <end position="149"/>
    </location>
</feature>
<evidence type="ECO:0000256" key="4">
    <source>
        <dbReference type="ARBA" id="ARBA00022519"/>
    </source>
</evidence>
<evidence type="ECO:0000313" key="11">
    <source>
        <dbReference type="EMBL" id="NYT27073.1"/>
    </source>
</evidence>
<evidence type="ECO:0000313" key="12">
    <source>
        <dbReference type="Proteomes" id="UP000568751"/>
    </source>
</evidence>
<sequence>MRYQYTQWLERLTVGLLLLTIVNVFIDVALRYGFNNSSIALQEMEWHLFSSMFLLGIAYTLQKDAHVRVDVFYAKFTPKKQAIINIIGFIIFILPISLLITYYGIDFTYSAYIINEQSGDPGGLTQRFIIKGIIPLSFILVIVSGGLFAKDNYEVLKQ</sequence>
<evidence type="ECO:0000256" key="3">
    <source>
        <dbReference type="ARBA" id="ARBA00022475"/>
    </source>
</evidence>
<evidence type="ECO:0000259" key="10">
    <source>
        <dbReference type="Pfam" id="PF04290"/>
    </source>
</evidence>
<keyword evidence="6 9" id="KW-1133">Transmembrane helix</keyword>
<dbReference type="InterPro" id="IPR007387">
    <property type="entry name" value="TRAP_DctQ"/>
</dbReference>
<evidence type="ECO:0000256" key="6">
    <source>
        <dbReference type="ARBA" id="ARBA00022989"/>
    </source>
</evidence>
<dbReference type="AlphaFoldDB" id="A0A853EZK6"/>
<dbReference type="PANTHER" id="PTHR35011:SF4">
    <property type="entry name" value="SLL1102 PROTEIN"/>
    <property type="match status" value="1"/>
</dbReference>
<keyword evidence="5 9" id="KW-0812">Transmembrane</keyword>
<feature type="transmembrane region" description="Helical" evidence="9">
    <location>
        <begin position="12"/>
        <end position="34"/>
    </location>
</feature>
<feature type="transmembrane region" description="Helical" evidence="9">
    <location>
        <begin position="46"/>
        <end position="61"/>
    </location>
</feature>
<evidence type="ECO:0000256" key="2">
    <source>
        <dbReference type="ARBA" id="ARBA00022448"/>
    </source>
</evidence>
<evidence type="ECO:0000256" key="1">
    <source>
        <dbReference type="ARBA" id="ARBA00004429"/>
    </source>
</evidence>
<name>A0A853EZK6_9GAMM</name>
<keyword evidence="7 9" id="KW-0472">Membrane</keyword>
<dbReference type="RefSeq" id="WP_369178598.1">
    <property type="nucleotide sequence ID" value="NZ_OZ156463.1"/>
</dbReference>
<feature type="transmembrane region" description="Helical" evidence="9">
    <location>
        <begin position="82"/>
        <end position="105"/>
    </location>
</feature>
<comment type="subcellular location">
    <subcellularLocation>
        <location evidence="1 9">Cell inner membrane</location>
        <topology evidence="1 9">Multi-pass membrane protein</topology>
    </subcellularLocation>
</comment>
<reference evidence="11 12" key="1">
    <citation type="submission" date="2020-05" db="EMBL/GenBank/DDBJ databases">
        <title>Horizontal transmission and recombination maintain forever young bacterial symbiont genomes.</title>
        <authorList>
            <person name="Russell S.L."/>
            <person name="Pepper-Tunick E."/>
            <person name="Svedberg J."/>
            <person name="Byrne A."/>
            <person name="Ruelas Castillo J."/>
            <person name="Vollmers C."/>
            <person name="Beinart R.A."/>
            <person name="Corbett-Detig R."/>
        </authorList>
    </citation>
    <scope>NUCLEOTIDE SEQUENCE [LARGE SCALE GENOMIC DNA]</scope>
    <source>
        <strain evidence="11">455</strain>
    </source>
</reference>
<dbReference type="EMBL" id="JACCHT010000001">
    <property type="protein sequence ID" value="NYT27073.1"/>
    <property type="molecule type" value="Genomic_DNA"/>
</dbReference>
<evidence type="ECO:0000256" key="8">
    <source>
        <dbReference type="ARBA" id="ARBA00038436"/>
    </source>
</evidence>
<keyword evidence="3" id="KW-1003">Cell membrane</keyword>
<dbReference type="PANTHER" id="PTHR35011">
    <property type="entry name" value="2,3-DIKETO-L-GULONATE TRAP TRANSPORTER SMALL PERMEASE PROTEIN YIAM"/>
    <property type="match status" value="1"/>
</dbReference>
<comment type="function">
    <text evidence="9">Part of the tripartite ATP-independent periplasmic (TRAP) transport system.</text>
</comment>